<evidence type="ECO:0000256" key="3">
    <source>
        <dbReference type="ARBA" id="ARBA00022628"/>
    </source>
</evidence>
<dbReference type="SUPFAM" id="SSF51717">
    <property type="entry name" value="Dihydropteroate synthetase-like"/>
    <property type="match status" value="1"/>
</dbReference>
<dbReference type="GO" id="GO:0032259">
    <property type="term" value="P:methylation"/>
    <property type="evidence" value="ECO:0007669"/>
    <property type="project" value="UniProtKB-KW"/>
</dbReference>
<proteinExistence type="inferred from homology"/>
<keyword evidence="4 8" id="KW-0808">Transferase</keyword>
<keyword evidence="5" id="KW-0479">Metal-binding</keyword>
<comment type="similarity">
    <text evidence="1">Belongs to the vitamin-B12 dependent methionine synthase family.</text>
</comment>
<organism evidence="8 9">
    <name type="scientific">Desulfitobacterium hafniense DP7</name>
    <dbReference type="NCBI Taxonomy" id="537010"/>
    <lineage>
        <taxon>Bacteria</taxon>
        <taxon>Bacillati</taxon>
        <taxon>Bacillota</taxon>
        <taxon>Clostridia</taxon>
        <taxon>Eubacteriales</taxon>
        <taxon>Desulfitobacteriaceae</taxon>
        <taxon>Desulfitobacterium</taxon>
    </lineage>
</organism>
<dbReference type="NCBIfam" id="NF005719">
    <property type="entry name" value="PRK07535.1"/>
    <property type="match status" value="1"/>
</dbReference>
<dbReference type="AlphaFoldDB" id="G9XI50"/>
<dbReference type="PANTHER" id="PTHR45833">
    <property type="entry name" value="METHIONINE SYNTHASE"/>
    <property type="match status" value="1"/>
</dbReference>
<evidence type="ECO:0000313" key="8">
    <source>
        <dbReference type="EMBL" id="EHL08694.1"/>
    </source>
</evidence>
<evidence type="ECO:0000256" key="6">
    <source>
        <dbReference type="ARBA" id="ARBA00023285"/>
    </source>
</evidence>
<keyword evidence="6" id="KW-0170">Cobalt</keyword>
<evidence type="ECO:0000259" key="7">
    <source>
        <dbReference type="PROSITE" id="PS50972"/>
    </source>
</evidence>
<evidence type="ECO:0000256" key="5">
    <source>
        <dbReference type="ARBA" id="ARBA00022723"/>
    </source>
</evidence>
<dbReference type="Proteomes" id="UP000004416">
    <property type="component" value="Unassembled WGS sequence"/>
</dbReference>
<evidence type="ECO:0000313" key="9">
    <source>
        <dbReference type="Proteomes" id="UP000004416"/>
    </source>
</evidence>
<accession>G9XI50</accession>
<dbReference type="GO" id="GO:0050667">
    <property type="term" value="P:homocysteine metabolic process"/>
    <property type="evidence" value="ECO:0007669"/>
    <property type="project" value="TreeGrafter"/>
</dbReference>
<dbReference type="Pfam" id="PF00809">
    <property type="entry name" value="Pterin_bind"/>
    <property type="match status" value="1"/>
</dbReference>
<dbReference type="GO" id="GO:0046653">
    <property type="term" value="P:tetrahydrofolate metabolic process"/>
    <property type="evidence" value="ECO:0007669"/>
    <property type="project" value="TreeGrafter"/>
</dbReference>
<dbReference type="GO" id="GO:0046872">
    <property type="term" value="F:metal ion binding"/>
    <property type="evidence" value="ECO:0007669"/>
    <property type="project" value="UniProtKB-KW"/>
</dbReference>
<dbReference type="EMBL" id="AFZX01000016">
    <property type="protein sequence ID" value="EHL08694.1"/>
    <property type="molecule type" value="Genomic_DNA"/>
</dbReference>
<dbReference type="PROSITE" id="PS50972">
    <property type="entry name" value="PTERIN_BINDING"/>
    <property type="match status" value="1"/>
</dbReference>
<dbReference type="HOGENOM" id="CLU_070996_0_0_9"/>
<dbReference type="GO" id="GO:0008705">
    <property type="term" value="F:methionine synthase activity"/>
    <property type="evidence" value="ECO:0007669"/>
    <property type="project" value="TreeGrafter"/>
</dbReference>
<dbReference type="InterPro" id="IPR050554">
    <property type="entry name" value="Met_Synthase/Corrinoid"/>
</dbReference>
<gene>
    <name evidence="8" type="ORF">HMPREF0322_00626</name>
</gene>
<dbReference type="InterPro" id="IPR000489">
    <property type="entry name" value="Pterin-binding_dom"/>
</dbReference>
<reference evidence="8 9" key="1">
    <citation type="submission" date="2011-08" db="EMBL/GenBank/DDBJ databases">
        <authorList>
            <person name="Weinstock G."/>
            <person name="Sodergren E."/>
            <person name="Clifton S."/>
            <person name="Fulton L."/>
            <person name="Fulton B."/>
            <person name="Courtney L."/>
            <person name="Fronick C."/>
            <person name="Harrison M."/>
            <person name="Strong C."/>
            <person name="Farmer C."/>
            <person name="Delahaunty K."/>
            <person name="Markovic C."/>
            <person name="Hall O."/>
            <person name="Minx P."/>
            <person name="Tomlinson C."/>
            <person name="Mitreva M."/>
            <person name="Hou S."/>
            <person name="Chen J."/>
            <person name="Wollam A."/>
            <person name="Pepin K.H."/>
            <person name="Johnson M."/>
            <person name="Bhonagiri V."/>
            <person name="Zhang X."/>
            <person name="Suruliraj S."/>
            <person name="Warren W."/>
            <person name="Chinwalla A."/>
            <person name="Mardis E.R."/>
            <person name="Wilson R.K."/>
        </authorList>
    </citation>
    <scope>NUCLEOTIDE SEQUENCE [LARGE SCALE GENOMIC DNA]</scope>
    <source>
        <strain evidence="8 9">DP7</strain>
    </source>
</reference>
<evidence type="ECO:0000256" key="2">
    <source>
        <dbReference type="ARBA" id="ARBA00022603"/>
    </source>
</evidence>
<dbReference type="PANTHER" id="PTHR45833:SF1">
    <property type="entry name" value="METHIONINE SYNTHASE"/>
    <property type="match status" value="1"/>
</dbReference>
<evidence type="ECO:0000256" key="1">
    <source>
        <dbReference type="ARBA" id="ARBA00010398"/>
    </source>
</evidence>
<dbReference type="PATRIC" id="fig|537010.4.peg.580"/>
<feature type="domain" description="Pterin-binding" evidence="7">
    <location>
        <begin position="10"/>
        <end position="269"/>
    </location>
</feature>
<keyword evidence="2 8" id="KW-0489">Methyltransferase</keyword>
<evidence type="ECO:0000256" key="4">
    <source>
        <dbReference type="ARBA" id="ARBA00022679"/>
    </source>
</evidence>
<keyword evidence="3" id="KW-0846">Cobalamin</keyword>
<dbReference type="GO" id="GO:0005829">
    <property type="term" value="C:cytosol"/>
    <property type="evidence" value="ECO:0007669"/>
    <property type="project" value="TreeGrafter"/>
</dbReference>
<dbReference type="InterPro" id="IPR011005">
    <property type="entry name" value="Dihydropteroate_synth-like_sf"/>
</dbReference>
<comment type="caution">
    <text evidence="8">The sequence shown here is derived from an EMBL/GenBank/DDBJ whole genome shotgun (WGS) entry which is preliminary data.</text>
</comment>
<sequence>MVIRRGGTGMLIVGELINTSRTEIKTAVLNRDAETIQQVAKAQEAAGATYLDVNCGNLVEQEIAAMGWLVDTIQEVSALPLSIDSPNPAALSEGLQRARHGQPMINSISNETARWQAVLPLVLEYRTKIIALCIEDSGMPKGLEDRLRIADSVINRLVQAGVPLEAIYIDPLVTPISTDQKTGKILLKVIRTIMEGYPGVHTICGLSNISYGLPARKVLNRLFMVQTMSAGMDSYILNPTDKGMLGSLKGSMALLGLDRHCRAYNNAYREGLYDHA</sequence>
<dbReference type="GO" id="GO:0031419">
    <property type="term" value="F:cobalamin binding"/>
    <property type="evidence" value="ECO:0007669"/>
    <property type="project" value="UniProtKB-KW"/>
</dbReference>
<dbReference type="Gene3D" id="3.20.20.20">
    <property type="entry name" value="Dihydropteroate synthase-like"/>
    <property type="match status" value="1"/>
</dbReference>
<protein>
    <submittedName>
        <fullName evidence="8">Methyltetrahydrofolate:corrinoid/iron-sulfur protein methyltransferase</fullName>
    </submittedName>
</protein>
<name>G9XI50_DESHA</name>